<dbReference type="EMBL" id="LWQT01000038">
    <property type="protein sequence ID" value="OAN53892.1"/>
    <property type="molecule type" value="Genomic_DNA"/>
</dbReference>
<protein>
    <recommendedName>
        <fullName evidence="3">Head-tail adaptor protein</fullName>
    </recommendedName>
</protein>
<dbReference type="STRING" id="1285242.A6A04_13450"/>
<dbReference type="Proteomes" id="UP000078428">
    <property type="component" value="Unassembled WGS sequence"/>
</dbReference>
<reference evidence="1 2" key="1">
    <citation type="submission" date="2016-04" db="EMBL/GenBank/DDBJ databases">
        <title>Draft genome sequence of freshwater magnetotactic bacteria Magnetospirillum marisnigri SP-1 and Magnetospirillum moscoviense BB-1.</title>
        <authorList>
            <person name="Koziaeva V."/>
            <person name="Dziuba M.V."/>
            <person name="Ivanov T.M."/>
            <person name="Kuznetsov B."/>
            <person name="Grouzdev D.S."/>
        </authorList>
    </citation>
    <scope>NUCLEOTIDE SEQUENCE [LARGE SCALE GENOMIC DNA]</scope>
    <source>
        <strain evidence="1 2">SP-1</strain>
    </source>
</reference>
<evidence type="ECO:0000313" key="1">
    <source>
        <dbReference type="EMBL" id="OAN53892.1"/>
    </source>
</evidence>
<accession>A0A178MX51</accession>
<evidence type="ECO:0008006" key="3">
    <source>
        <dbReference type="Google" id="ProtNLM"/>
    </source>
</evidence>
<dbReference type="RefSeq" id="WP_068489936.1">
    <property type="nucleotide sequence ID" value="NZ_LWQT01000038.1"/>
</dbReference>
<name>A0A178MX51_9PROT</name>
<dbReference type="Gene3D" id="2.40.10.270">
    <property type="entry name" value="Bacteriophage SPP1 head-tail adaptor protein"/>
    <property type="match status" value="1"/>
</dbReference>
<keyword evidence="2" id="KW-1185">Reference proteome</keyword>
<dbReference type="OrthoDB" id="7478737at2"/>
<gene>
    <name evidence="1" type="ORF">A6A04_13450</name>
</gene>
<organism evidence="1 2">
    <name type="scientific">Paramagnetospirillum marisnigri</name>
    <dbReference type="NCBI Taxonomy" id="1285242"/>
    <lineage>
        <taxon>Bacteria</taxon>
        <taxon>Pseudomonadati</taxon>
        <taxon>Pseudomonadota</taxon>
        <taxon>Alphaproteobacteria</taxon>
        <taxon>Rhodospirillales</taxon>
        <taxon>Magnetospirillaceae</taxon>
        <taxon>Paramagnetospirillum</taxon>
    </lineage>
</organism>
<evidence type="ECO:0000313" key="2">
    <source>
        <dbReference type="Proteomes" id="UP000078428"/>
    </source>
</evidence>
<comment type="caution">
    <text evidence="1">The sequence shown here is derived from an EMBL/GenBank/DDBJ whole genome shotgun (WGS) entry which is preliminary data.</text>
</comment>
<dbReference type="NCBIfam" id="TIGR01563">
    <property type="entry name" value="gp16_SPP1"/>
    <property type="match status" value="1"/>
</dbReference>
<sequence length="104" mass="11453">MDAGRLDRRVTIQALTTSSDALGGVTETWADLATVWAQFLPGAGKEAYSAAAVHAEAQARFRIRWRSDVTTVHRVIYDGKAWDILAVDEIGRREGLELKVKAVQ</sequence>
<dbReference type="AlphaFoldDB" id="A0A178MX51"/>
<dbReference type="Pfam" id="PF05521">
    <property type="entry name" value="Phage_HCP"/>
    <property type="match status" value="1"/>
</dbReference>
<dbReference type="InterPro" id="IPR038666">
    <property type="entry name" value="SSP1_head-tail_sf"/>
</dbReference>
<dbReference type="InterPro" id="IPR008767">
    <property type="entry name" value="Phage_SPP1_head-tail_adaptor"/>
</dbReference>
<proteinExistence type="predicted"/>